<dbReference type="InterPro" id="IPR040442">
    <property type="entry name" value="Pyrv_kinase-like_dom_sf"/>
</dbReference>
<organism evidence="5 6">
    <name type="scientific">OM182 bacterium</name>
    <dbReference type="NCBI Taxonomy" id="2510334"/>
    <lineage>
        <taxon>Bacteria</taxon>
        <taxon>Pseudomonadati</taxon>
        <taxon>Pseudomonadota</taxon>
        <taxon>Gammaproteobacteria</taxon>
        <taxon>OMG group</taxon>
        <taxon>OM182 clade</taxon>
    </lineage>
</organism>
<reference evidence="5 6" key="1">
    <citation type="submission" date="2019-02" db="EMBL/GenBank/DDBJ databases">
        <title>Prokaryotic population dynamics and viral predation in marine succession experiment using metagenomics: the confinement effect.</title>
        <authorList>
            <person name="Haro-Moreno J.M."/>
            <person name="Rodriguez-Valera F."/>
            <person name="Lopez-Perez M."/>
        </authorList>
    </citation>
    <scope>NUCLEOTIDE SEQUENCE [LARGE SCALE GENOMIC DNA]</scope>
    <source>
        <strain evidence="5">MED-G157</strain>
    </source>
</reference>
<accession>A0A520RY10</accession>
<dbReference type="Gene3D" id="3.20.20.60">
    <property type="entry name" value="Phosphoenolpyruvate-binding domains"/>
    <property type="match status" value="1"/>
</dbReference>
<dbReference type="GO" id="GO:0016832">
    <property type="term" value="F:aldehyde-lyase activity"/>
    <property type="evidence" value="ECO:0007669"/>
    <property type="project" value="TreeGrafter"/>
</dbReference>
<evidence type="ECO:0000313" key="6">
    <source>
        <dbReference type="Proteomes" id="UP000316199"/>
    </source>
</evidence>
<dbReference type="GO" id="GO:0046872">
    <property type="term" value="F:metal ion binding"/>
    <property type="evidence" value="ECO:0007669"/>
    <property type="project" value="UniProtKB-KW"/>
</dbReference>
<dbReference type="AlphaFoldDB" id="A0A520RY10"/>
<dbReference type="PANTHER" id="PTHR30502:SF0">
    <property type="entry name" value="PHOSPHOENOLPYRUVATE CARBOXYLASE FAMILY PROTEIN"/>
    <property type="match status" value="1"/>
</dbReference>
<comment type="similarity">
    <text evidence="1">Belongs to the HpcH/HpaI aldolase family.</text>
</comment>
<dbReference type="InterPro" id="IPR005000">
    <property type="entry name" value="Aldolase/citrate-lyase_domain"/>
</dbReference>
<gene>
    <name evidence="5" type="ORF">EVA68_07735</name>
</gene>
<dbReference type="GO" id="GO:0005737">
    <property type="term" value="C:cytoplasm"/>
    <property type="evidence" value="ECO:0007669"/>
    <property type="project" value="TreeGrafter"/>
</dbReference>
<protein>
    <submittedName>
        <fullName evidence="5">2,4-dihydroxyhept-2-ene-1,7-dioic acid aldolase</fullName>
    </submittedName>
</protein>
<dbReference type="Pfam" id="PF03328">
    <property type="entry name" value="HpcH_HpaI"/>
    <property type="match status" value="1"/>
</dbReference>
<dbReference type="InterPro" id="IPR050251">
    <property type="entry name" value="HpcH-HpaI_aldolase"/>
</dbReference>
<name>A0A520RY10_9GAMM</name>
<keyword evidence="2" id="KW-0479">Metal-binding</keyword>
<evidence type="ECO:0000313" key="5">
    <source>
        <dbReference type="EMBL" id="RZO75130.1"/>
    </source>
</evidence>
<dbReference type="PANTHER" id="PTHR30502">
    <property type="entry name" value="2-KETO-3-DEOXY-L-RHAMNONATE ALDOLASE"/>
    <property type="match status" value="1"/>
</dbReference>
<dbReference type="SUPFAM" id="SSF51621">
    <property type="entry name" value="Phosphoenolpyruvate/pyruvate domain"/>
    <property type="match status" value="1"/>
</dbReference>
<evidence type="ECO:0000256" key="1">
    <source>
        <dbReference type="ARBA" id="ARBA00005568"/>
    </source>
</evidence>
<evidence type="ECO:0000256" key="2">
    <source>
        <dbReference type="ARBA" id="ARBA00022723"/>
    </source>
</evidence>
<sequence length="265" mass="29162">MRPNFIKRAWKDGKQTVGGWIGTDAVHTAETMARVGFDWLCMDMQHGLLDYNDVRDMLPAIGNTNTVPIVRVPWNEPYIIMKVLDAGAYGVIVPLVNNREEAEKAVAACRYPQEGMRSFGPIRAASFGSGYAKYANSEILCIAMIETAEALKNLDEICTTPGLDAIYIGPSDLAFAIGQIARGDTDDPKHAETVTHIYETARRHGINVGIHTGSLKYTKRFLKQGFDMVMLGADSAFMSRMATSELNEARSDSGITPIGPYEDYT</sequence>
<keyword evidence="3" id="KW-0456">Lyase</keyword>
<feature type="domain" description="HpcH/HpaI aldolase/citrate lyase" evidence="4">
    <location>
        <begin position="20"/>
        <end position="236"/>
    </location>
</feature>
<dbReference type="InterPro" id="IPR015813">
    <property type="entry name" value="Pyrv/PenolPyrv_kinase-like_dom"/>
</dbReference>
<proteinExistence type="inferred from homology"/>
<evidence type="ECO:0000259" key="4">
    <source>
        <dbReference type="Pfam" id="PF03328"/>
    </source>
</evidence>
<evidence type="ECO:0000256" key="3">
    <source>
        <dbReference type="ARBA" id="ARBA00023239"/>
    </source>
</evidence>
<comment type="caution">
    <text evidence="5">The sequence shown here is derived from an EMBL/GenBank/DDBJ whole genome shotgun (WGS) entry which is preliminary data.</text>
</comment>
<dbReference type="Proteomes" id="UP000316199">
    <property type="component" value="Unassembled WGS sequence"/>
</dbReference>
<dbReference type="EMBL" id="SHAG01000047">
    <property type="protein sequence ID" value="RZO75130.1"/>
    <property type="molecule type" value="Genomic_DNA"/>
</dbReference>